<accession>A0A1M6BG95</accession>
<organism evidence="1 2">
    <name type="scientific">Muricoccus roseus</name>
    <dbReference type="NCBI Taxonomy" id="198092"/>
    <lineage>
        <taxon>Bacteria</taxon>
        <taxon>Pseudomonadati</taxon>
        <taxon>Pseudomonadota</taxon>
        <taxon>Alphaproteobacteria</taxon>
        <taxon>Acetobacterales</taxon>
        <taxon>Roseomonadaceae</taxon>
        <taxon>Muricoccus</taxon>
    </lineage>
</organism>
<gene>
    <name evidence="1" type="ORF">SAMN02745194_00489</name>
</gene>
<proteinExistence type="predicted"/>
<sequence length="59" mass="6424">MTLNLLPPPAQPVTREAGRAELVSIWDGLDADGRRMLMAQARAVAEVTGRVRDTPEPRA</sequence>
<dbReference type="OrthoDB" id="9972597at2"/>
<dbReference type="EMBL" id="FQZF01000002">
    <property type="protein sequence ID" value="SHI47741.1"/>
    <property type="molecule type" value="Genomic_DNA"/>
</dbReference>
<keyword evidence="2" id="KW-1185">Reference proteome</keyword>
<reference evidence="1 2" key="1">
    <citation type="submission" date="2016-11" db="EMBL/GenBank/DDBJ databases">
        <authorList>
            <person name="Jaros S."/>
            <person name="Januszkiewicz K."/>
            <person name="Wedrychowicz H."/>
        </authorList>
    </citation>
    <scope>NUCLEOTIDE SEQUENCE [LARGE SCALE GENOMIC DNA]</scope>
    <source>
        <strain evidence="1 2">DSM 14916</strain>
    </source>
</reference>
<evidence type="ECO:0000313" key="1">
    <source>
        <dbReference type="EMBL" id="SHI47741.1"/>
    </source>
</evidence>
<dbReference type="STRING" id="198092.SAMN02745194_00489"/>
<dbReference type="Proteomes" id="UP000184387">
    <property type="component" value="Unassembled WGS sequence"/>
</dbReference>
<evidence type="ECO:0000313" key="2">
    <source>
        <dbReference type="Proteomes" id="UP000184387"/>
    </source>
</evidence>
<dbReference type="AlphaFoldDB" id="A0A1M6BG95"/>
<name>A0A1M6BG95_9PROT</name>
<protein>
    <submittedName>
        <fullName evidence="1">Uncharacterized protein</fullName>
    </submittedName>
</protein>
<dbReference type="RefSeq" id="WP_073130986.1">
    <property type="nucleotide sequence ID" value="NZ_FQZF01000002.1"/>
</dbReference>